<organism evidence="1">
    <name type="scientific">Phage sp. ctPjm15</name>
    <dbReference type="NCBI Taxonomy" id="2828006"/>
    <lineage>
        <taxon>Viruses</taxon>
    </lineage>
</organism>
<dbReference type="EMBL" id="BK032645">
    <property type="protein sequence ID" value="DAF53001.1"/>
    <property type="molecule type" value="Genomic_DNA"/>
</dbReference>
<accession>A0A8S5SPS6</accession>
<proteinExistence type="predicted"/>
<reference evidence="1" key="1">
    <citation type="journal article" date="2021" name="Proc. Natl. Acad. Sci. U.S.A.">
        <title>A Catalog of Tens of Thousands of Viruses from Human Metagenomes Reveals Hidden Associations with Chronic Diseases.</title>
        <authorList>
            <person name="Tisza M.J."/>
            <person name="Buck C.B."/>
        </authorList>
    </citation>
    <scope>NUCLEOTIDE SEQUENCE</scope>
    <source>
        <strain evidence="1">CtPjm15</strain>
    </source>
</reference>
<evidence type="ECO:0000313" key="1">
    <source>
        <dbReference type="EMBL" id="DAF53001.1"/>
    </source>
</evidence>
<sequence>MAVTLQQVKAGVNSYVDAELGRKAQGVTKFGVYFMLPRVDKMVDKYYNQAVNNPLFADMFDENGNVDIDAVYDAAKTAMDRTGQIEMYGFRFGRNDIDMLYDYIRSTM</sequence>
<protein>
    <submittedName>
        <fullName evidence="1">Uncharacterized protein</fullName>
    </submittedName>
</protein>
<name>A0A8S5SPS6_9VIRU</name>